<comment type="caution">
    <text evidence="1">The sequence shown here is derived from an EMBL/GenBank/DDBJ whole genome shotgun (WGS) entry which is preliminary data.</text>
</comment>
<reference evidence="1" key="1">
    <citation type="submission" date="2023-05" db="EMBL/GenBank/DDBJ databases">
        <authorList>
            <person name="Stuckert A."/>
        </authorList>
    </citation>
    <scope>NUCLEOTIDE SEQUENCE</scope>
</reference>
<evidence type="ECO:0000313" key="1">
    <source>
        <dbReference type="EMBL" id="CAI9601710.1"/>
    </source>
</evidence>
<accession>A0ABN9G0G3</accession>
<proteinExistence type="predicted"/>
<dbReference type="Proteomes" id="UP001162483">
    <property type="component" value="Unassembled WGS sequence"/>
</dbReference>
<evidence type="ECO:0000313" key="2">
    <source>
        <dbReference type="Proteomes" id="UP001162483"/>
    </source>
</evidence>
<name>A0ABN9G0G3_9NEOB</name>
<organism evidence="1 2">
    <name type="scientific">Staurois parvus</name>
    <dbReference type="NCBI Taxonomy" id="386267"/>
    <lineage>
        <taxon>Eukaryota</taxon>
        <taxon>Metazoa</taxon>
        <taxon>Chordata</taxon>
        <taxon>Craniata</taxon>
        <taxon>Vertebrata</taxon>
        <taxon>Euteleostomi</taxon>
        <taxon>Amphibia</taxon>
        <taxon>Batrachia</taxon>
        <taxon>Anura</taxon>
        <taxon>Neobatrachia</taxon>
        <taxon>Ranoidea</taxon>
        <taxon>Ranidae</taxon>
        <taxon>Staurois</taxon>
    </lineage>
</organism>
<sequence>MSCQSAPAPKPRSNSVSIPILNSYIFGVGRQFQSSF</sequence>
<gene>
    <name evidence="1" type="ORF">SPARVUS_LOCUS13015837</name>
</gene>
<protein>
    <submittedName>
        <fullName evidence="1">Uncharacterized protein</fullName>
    </submittedName>
</protein>
<keyword evidence="2" id="KW-1185">Reference proteome</keyword>
<dbReference type="EMBL" id="CATNWA010017600">
    <property type="protein sequence ID" value="CAI9601710.1"/>
    <property type="molecule type" value="Genomic_DNA"/>
</dbReference>